<dbReference type="SUPFAM" id="SSF53187">
    <property type="entry name" value="Zn-dependent exopeptidases"/>
    <property type="match status" value="1"/>
</dbReference>
<name>A0A918INV5_9FLAO</name>
<reference evidence="2" key="1">
    <citation type="journal article" date="2014" name="Int. J. Syst. Evol. Microbiol.">
        <title>Complete genome sequence of Corynebacterium casei LMG S-19264T (=DSM 44701T), isolated from a smear-ripened cheese.</title>
        <authorList>
            <consortium name="US DOE Joint Genome Institute (JGI-PGF)"/>
            <person name="Walter F."/>
            <person name="Albersmeier A."/>
            <person name="Kalinowski J."/>
            <person name="Ruckert C."/>
        </authorList>
    </citation>
    <scope>NUCLEOTIDE SEQUENCE</scope>
    <source>
        <strain evidence="2">KCTC 12113</strain>
    </source>
</reference>
<dbReference type="Proteomes" id="UP000634668">
    <property type="component" value="Unassembled WGS sequence"/>
</dbReference>
<dbReference type="AlphaFoldDB" id="A0A918INV5"/>
<dbReference type="RefSeq" id="WP_034234460.1">
    <property type="nucleotide sequence ID" value="NZ_BMWP01000002.1"/>
</dbReference>
<dbReference type="PANTHER" id="PTHR12147:SF26">
    <property type="entry name" value="PEPTIDASE M28 DOMAIN-CONTAINING PROTEIN"/>
    <property type="match status" value="1"/>
</dbReference>
<dbReference type="EMBL" id="BMWP01000002">
    <property type="protein sequence ID" value="GGW24103.1"/>
    <property type="molecule type" value="Genomic_DNA"/>
</dbReference>
<sequence length="343" mass="37874">MRSSILLVFAGLAMSCGGSKIDQTVLLGKDARATENSGIAQSSEALSGNKSISSKSFSKSEGVGKIISFLASDELKGRESGTEEINIAGQYIEDYLKNHGVAPYFSSYKDTLSNFELPTYNIVGYLEGTDKKLKNEFVVIGAHYDHIGIVPPVAGDSIANGANDNASGTTAVLEFARYFGEARNNKRSIIFALFSAEEKGLLGAKHLAEKLKNANLDLYTMLNFEMIGLPMPDKDYLMYLTGYEKSNLAEISNRYAKENLVGFLPTAQEYNLFMRSDNYPFHTEIGIPSQTFSTFDFTNFDHYHQVGDEAAIMDFRHMANVVNKMIPVLEGIVNAPIKEVKYY</sequence>
<accession>A0A918INV5</accession>
<evidence type="ECO:0000259" key="1">
    <source>
        <dbReference type="Pfam" id="PF04389"/>
    </source>
</evidence>
<evidence type="ECO:0000313" key="2">
    <source>
        <dbReference type="EMBL" id="GGW24103.1"/>
    </source>
</evidence>
<dbReference type="PANTHER" id="PTHR12147">
    <property type="entry name" value="METALLOPEPTIDASE M28 FAMILY MEMBER"/>
    <property type="match status" value="1"/>
</dbReference>
<dbReference type="InterPro" id="IPR045175">
    <property type="entry name" value="M28_fam"/>
</dbReference>
<dbReference type="Gene3D" id="3.40.630.10">
    <property type="entry name" value="Zn peptidases"/>
    <property type="match status" value="1"/>
</dbReference>
<dbReference type="PROSITE" id="PS51257">
    <property type="entry name" value="PROKAR_LIPOPROTEIN"/>
    <property type="match status" value="1"/>
</dbReference>
<evidence type="ECO:0000313" key="3">
    <source>
        <dbReference type="Proteomes" id="UP000634668"/>
    </source>
</evidence>
<dbReference type="GO" id="GO:0006508">
    <property type="term" value="P:proteolysis"/>
    <property type="evidence" value="ECO:0007669"/>
    <property type="project" value="InterPro"/>
</dbReference>
<reference evidence="2" key="2">
    <citation type="submission" date="2020-09" db="EMBL/GenBank/DDBJ databases">
        <authorList>
            <person name="Sun Q."/>
            <person name="Kim S."/>
        </authorList>
    </citation>
    <scope>NUCLEOTIDE SEQUENCE</scope>
    <source>
        <strain evidence="2">KCTC 12113</strain>
    </source>
</reference>
<comment type="caution">
    <text evidence="2">The sequence shown here is derived from an EMBL/GenBank/DDBJ whole genome shotgun (WGS) entry which is preliminary data.</text>
</comment>
<protein>
    <recommendedName>
        <fullName evidence="1">Peptidase M28 domain-containing protein</fullName>
    </recommendedName>
</protein>
<proteinExistence type="predicted"/>
<keyword evidence="3" id="KW-1185">Reference proteome</keyword>
<organism evidence="2 3">
    <name type="scientific">Arenibacter certesii</name>
    <dbReference type="NCBI Taxonomy" id="228955"/>
    <lineage>
        <taxon>Bacteria</taxon>
        <taxon>Pseudomonadati</taxon>
        <taxon>Bacteroidota</taxon>
        <taxon>Flavobacteriia</taxon>
        <taxon>Flavobacteriales</taxon>
        <taxon>Flavobacteriaceae</taxon>
        <taxon>Arenibacter</taxon>
    </lineage>
</organism>
<dbReference type="InterPro" id="IPR007484">
    <property type="entry name" value="Peptidase_M28"/>
</dbReference>
<dbReference type="GO" id="GO:0008235">
    <property type="term" value="F:metalloexopeptidase activity"/>
    <property type="evidence" value="ECO:0007669"/>
    <property type="project" value="InterPro"/>
</dbReference>
<dbReference type="Pfam" id="PF04389">
    <property type="entry name" value="Peptidase_M28"/>
    <property type="match status" value="1"/>
</dbReference>
<dbReference type="CDD" id="cd03877">
    <property type="entry name" value="M28_like"/>
    <property type="match status" value="1"/>
</dbReference>
<feature type="domain" description="Peptidase M28" evidence="1">
    <location>
        <begin position="121"/>
        <end position="322"/>
    </location>
</feature>
<gene>
    <name evidence="2" type="ORF">GCM10007383_05790</name>
</gene>